<reference evidence="3 4" key="2">
    <citation type="submission" date="2024-07" db="EMBL/GenBank/DDBJ databases">
        <authorList>
            <person name="Akdeniz Z."/>
        </authorList>
    </citation>
    <scope>NUCLEOTIDE SEQUENCE [LARGE SCALE GENOMIC DNA]</scope>
</reference>
<keyword evidence="1" id="KW-0732">Signal</keyword>
<dbReference type="EMBL" id="CATOUU010000075">
    <property type="protein sequence ID" value="CAI9915552.1"/>
    <property type="molecule type" value="Genomic_DNA"/>
</dbReference>
<comment type="caution">
    <text evidence="2">The sequence shown here is derived from an EMBL/GenBank/DDBJ whole genome shotgun (WGS) entry which is preliminary data.</text>
</comment>
<dbReference type="AlphaFoldDB" id="A0AA86TGK4"/>
<organism evidence="2">
    <name type="scientific">Hexamita inflata</name>
    <dbReference type="NCBI Taxonomy" id="28002"/>
    <lineage>
        <taxon>Eukaryota</taxon>
        <taxon>Metamonada</taxon>
        <taxon>Diplomonadida</taxon>
        <taxon>Hexamitidae</taxon>
        <taxon>Hexamitinae</taxon>
        <taxon>Hexamita</taxon>
    </lineage>
</organism>
<evidence type="ECO:0000313" key="3">
    <source>
        <dbReference type="EMBL" id="CAL6031166.1"/>
    </source>
</evidence>
<feature type="signal peptide" evidence="1">
    <location>
        <begin position="1"/>
        <end position="18"/>
    </location>
</feature>
<sequence>MVMNTSLLVVWFNSLTNSGGELHVWHHDGDTLGVFSAKLGINEQVDEIVFSGFLESLDGETLETDVVLVVVLNKFTDELGEWELTDQKIGGLLILLDFSSGDCTLLGTSDLLDTLAGTSGLTDGLTGDSLTWSLGGGGGFTCGMFGSSHCTLMKKVGWSLLMRCYWLQFCDVFVPFFVCPLILYTTPTSTLNTNTVLSEKSQWYGQQYDYKYTSKYTAVSHHYQANAQIRHTNTWVSPENSGQAHLQATCILAFGNKKHLYVLFTARVSSRFTALNTAFIHNKLYYNQILNSLQCQSRITQRCLNFLVISIPKLPGLIHGRIEYDQIGNAYF</sequence>
<feature type="chain" id="PRO_5041683778" evidence="1">
    <location>
        <begin position="19"/>
        <end position="332"/>
    </location>
</feature>
<keyword evidence="4" id="KW-1185">Reference proteome</keyword>
<protein>
    <submittedName>
        <fullName evidence="2">Uncharacterized protein</fullName>
    </submittedName>
</protein>
<reference evidence="2" key="1">
    <citation type="submission" date="2023-06" db="EMBL/GenBank/DDBJ databases">
        <authorList>
            <person name="Kurt Z."/>
        </authorList>
    </citation>
    <scope>NUCLEOTIDE SEQUENCE</scope>
</reference>
<evidence type="ECO:0000313" key="2">
    <source>
        <dbReference type="EMBL" id="CAI9915552.1"/>
    </source>
</evidence>
<dbReference type="EMBL" id="CAXDID020000119">
    <property type="protein sequence ID" value="CAL6031166.1"/>
    <property type="molecule type" value="Genomic_DNA"/>
</dbReference>
<accession>A0AA86TGK4</accession>
<evidence type="ECO:0000256" key="1">
    <source>
        <dbReference type="SAM" id="SignalP"/>
    </source>
</evidence>
<name>A0AA86TGK4_9EUKA</name>
<proteinExistence type="predicted"/>
<dbReference type="Proteomes" id="UP001642409">
    <property type="component" value="Unassembled WGS sequence"/>
</dbReference>
<evidence type="ECO:0000313" key="4">
    <source>
        <dbReference type="Proteomes" id="UP001642409"/>
    </source>
</evidence>
<gene>
    <name evidence="2" type="ORF">HINF_LOCUS3197</name>
    <name evidence="3" type="ORF">HINF_LOCUS33872</name>
</gene>